<evidence type="ECO:0000313" key="2">
    <source>
        <dbReference type="Proteomes" id="UP001172680"/>
    </source>
</evidence>
<organism evidence="1 2">
    <name type="scientific">Coniosporium tulheliwenetii</name>
    <dbReference type="NCBI Taxonomy" id="3383036"/>
    <lineage>
        <taxon>Eukaryota</taxon>
        <taxon>Fungi</taxon>
        <taxon>Dikarya</taxon>
        <taxon>Ascomycota</taxon>
        <taxon>Pezizomycotina</taxon>
        <taxon>Dothideomycetes</taxon>
        <taxon>Dothideomycetes incertae sedis</taxon>
        <taxon>Coniosporium</taxon>
    </lineage>
</organism>
<comment type="caution">
    <text evidence="1">The sequence shown here is derived from an EMBL/GenBank/DDBJ whole genome shotgun (WGS) entry which is preliminary data.</text>
</comment>
<accession>A0ACC2ZM11</accession>
<keyword evidence="2" id="KW-1185">Reference proteome</keyword>
<reference evidence="1" key="1">
    <citation type="submission" date="2022-10" db="EMBL/GenBank/DDBJ databases">
        <title>Culturing micro-colonial fungi from biological soil crusts in the Mojave desert and describing Neophaeococcomyces mojavensis, and introducing the new genera and species Taxawa tesnikishii.</title>
        <authorList>
            <person name="Kurbessoian T."/>
            <person name="Stajich J.E."/>
        </authorList>
    </citation>
    <scope>NUCLEOTIDE SEQUENCE</scope>
    <source>
        <strain evidence="1">JES_115</strain>
    </source>
</reference>
<protein>
    <submittedName>
        <fullName evidence="1">Uncharacterized protein</fullName>
    </submittedName>
</protein>
<sequence length="308" mass="33122">MNLAASGDYPRLHIPNFSFTVTALLQRASTPQPNFSAQRRRRRQHGRPILHPPPISPITAAPAPSAPTIDTTTPAINPTPVELDGTPTSPTAQRQLRHRDPTTLGTSTTTTFSLADGEVLEELDGADPGVREREKEVEREREARRRDPAVLVDIPQEPRAEELEAASASAGAGEGTGSGAGEMTGEGALLEDEAEDIDKEVALLEGALKKAKLYGPNEQQSLLDLVDSLANRSCKSTPEPCLFGLPYVEDMLHKLVELPRPTHSYFLSETLPSGVPFSTVIGLTWLAELAAERAGESSRLVGVGMTRV</sequence>
<evidence type="ECO:0000313" key="1">
    <source>
        <dbReference type="EMBL" id="KAJ9648624.1"/>
    </source>
</evidence>
<dbReference type="Proteomes" id="UP001172680">
    <property type="component" value="Unassembled WGS sequence"/>
</dbReference>
<proteinExistence type="predicted"/>
<dbReference type="EMBL" id="JAPDRP010000003">
    <property type="protein sequence ID" value="KAJ9648624.1"/>
    <property type="molecule type" value="Genomic_DNA"/>
</dbReference>
<name>A0ACC2ZM11_9PEZI</name>
<gene>
    <name evidence="1" type="ORF">H2199_001479</name>
</gene>